<evidence type="ECO:0000256" key="1">
    <source>
        <dbReference type="SAM" id="Phobius"/>
    </source>
</evidence>
<dbReference type="InterPro" id="IPR058061">
    <property type="entry name" value="SCO4848-like"/>
</dbReference>
<feature type="transmembrane region" description="Helical" evidence="1">
    <location>
        <begin position="7"/>
        <end position="30"/>
    </location>
</feature>
<sequence length="69" mass="7644">MKLSRRNATILLTIGIYMLLTWGTRVFTFLTEFRAGTLVAPGIHFSLVVIGLSIGVYLAYLGIRGRRAS</sequence>
<dbReference type="AlphaFoldDB" id="A0A6J4PIY7"/>
<gene>
    <name evidence="2" type="ORF">AVDCRST_MAG82-815</name>
</gene>
<keyword evidence="1" id="KW-0472">Membrane</keyword>
<proteinExistence type="predicted"/>
<feature type="transmembrane region" description="Helical" evidence="1">
    <location>
        <begin position="42"/>
        <end position="63"/>
    </location>
</feature>
<accession>A0A6J4PIY7</accession>
<dbReference type="EMBL" id="CADCVA010000107">
    <property type="protein sequence ID" value="CAA9411455.1"/>
    <property type="molecule type" value="Genomic_DNA"/>
</dbReference>
<name>A0A6J4PIY7_9ACTN</name>
<reference evidence="2" key="1">
    <citation type="submission" date="2020-02" db="EMBL/GenBank/DDBJ databases">
        <authorList>
            <person name="Meier V. D."/>
        </authorList>
    </citation>
    <scope>NUCLEOTIDE SEQUENCE</scope>
    <source>
        <strain evidence="2">AVDCRST_MAG82</strain>
    </source>
</reference>
<evidence type="ECO:0000313" key="2">
    <source>
        <dbReference type="EMBL" id="CAA9411455.1"/>
    </source>
</evidence>
<keyword evidence="1" id="KW-0812">Transmembrane</keyword>
<keyword evidence="1" id="KW-1133">Transmembrane helix</keyword>
<dbReference type="Pfam" id="PF26606">
    <property type="entry name" value="SCO4848"/>
    <property type="match status" value="1"/>
</dbReference>
<organism evidence="2">
    <name type="scientific">uncultured Rubrobacteraceae bacterium</name>
    <dbReference type="NCBI Taxonomy" id="349277"/>
    <lineage>
        <taxon>Bacteria</taxon>
        <taxon>Bacillati</taxon>
        <taxon>Actinomycetota</taxon>
        <taxon>Rubrobacteria</taxon>
        <taxon>Rubrobacterales</taxon>
        <taxon>Rubrobacteraceae</taxon>
        <taxon>environmental samples</taxon>
    </lineage>
</organism>
<protein>
    <submittedName>
        <fullName evidence="2">Uncharacterized protein</fullName>
    </submittedName>
</protein>